<protein>
    <submittedName>
        <fullName evidence="4">DUF4912 domain-containing protein</fullName>
    </submittedName>
</protein>
<accession>A0A6H2BYJ5</accession>
<dbReference type="PANTHER" id="PTHR30570:SF1">
    <property type="entry name" value="PHOSPHATE-BINDING PROTEIN PSTS"/>
    <property type="match status" value="1"/>
</dbReference>
<dbReference type="AlphaFoldDB" id="A0A6H2BYJ5"/>
<dbReference type="SUPFAM" id="SSF53850">
    <property type="entry name" value="Periplasmic binding protein-like II"/>
    <property type="match status" value="1"/>
</dbReference>
<dbReference type="RefSeq" id="WP_148764298.1">
    <property type="nucleotide sequence ID" value="NZ_CP051206.1"/>
</dbReference>
<keyword evidence="1" id="KW-0732">Signal</keyword>
<dbReference type="Gene3D" id="3.40.190.10">
    <property type="entry name" value="Periplasmic binding protein-like II"/>
    <property type="match status" value="2"/>
</dbReference>
<dbReference type="EMBL" id="CP051206">
    <property type="protein sequence ID" value="QJB44120.1"/>
    <property type="molecule type" value="Genomic_DNA"/>
</dbReference>
<organism evidence="4 5">
    <name type="scientific">Dolichospermum flos-aquae CCAP 1403/13F</name>
    <dbReference type="NCBI Taxonomy" id="315271"/>
    <lineage>
        <taxon>Bacteria</taxon>
        <taxon>Bacillati</taxon>
        <taxon>Cyanobacteriota</taxon>
        <taxon>Cyanophyceae</taxon>
        <taxon>Nostocales</taxon>
        <taxon>Aphanizomenonaceae</taxon>
        <taxon>Dolichospermum</taxon>
    </lineage>
</organism>
<reference evidence="4 5" key="1">
    <citation type="submission" date="2020-04" db="EMBL/GenBank/DDBJ databases">
        <title>Genome-Wide Identification of 5-Methylcytosine Sites in Bacterial Genomes By High-Throughput Sequencing of MspJI Restriction Fragments.</title>
        <authorList>
            <person name="Wu V."/>
        </authorList>
    </citation>
    <scope>NUCLEOTIDE SEQUENCE [LARGE SCALE GENOMIC DNA]</scope>
    <source>
        <strain evidence="4 5">CCAP 1403/13f</strain>
    </source>
</reference>
<proteinExistence type="predicted"/>
<evidence type="ECO:0000313" key="4">
    <source>
        <dbReference type="EMBL" id="QJB44120.1"/>
    </source>
</evidence>
<name>A0A6H2BYJ5_DOLFA</name>
<evidence type="ECO:0000256" key="1">
    <source>
        <dbReference type="ARBA" id="ARBA00022729"/>
    </source>
</evidence>
<feature type="domain" description="PBP" evidence="3">
    <location>
        <begin position="54"/>
        <end position="281"/>
    </location>
</feature>
<dbReference type="InterPro" id="IPR032585">
    <property type="entry name" value="DUF4912"/>
</dbReference>
<dbReference type="KEGG" id="dfs:HGD76_07875"/>
<gene>
    <name evidence="4" type="ORF">HGD76_07875</name>
</gene>
<evidence type="ECO:0000313" key="5">
    <source>
        <dbReference type="Proteomes" id="UP000502433"/>
    </source>
</evidence>
<feature type="transmembrane region" description="Helical" evidence="2">
    <location>
        <begin position="362"/>
        <end position="382"/>
    </location>
</feature>
<reference evidence="4 5" key="2">
    <citation type="submission" date="2020-04" db="EMBL/GenBank/DDBJ databases">
        <authorList>
            <person name="Fomenkov A."/>
            <person name="Anton B.P."/>
            <person name="Roberts R.J."/>
        </authorList>
    </citation>
    <scope>NUCLEOTIDE SEQUENCE [LARGE SCALE GENOMIC DNA]</scope>
    <source>
        <strain evidence="4 5">CCAP 1403/13f</strain>
    </source>
</reference>
<keyword evidence="2" id="KW-0472">Membrane</keyword>
<evidence type="ECO:0000256" key="2">
    <source>
        <dbReference type="SAM" id="Phobius"/>
    </source>
</evidence>
<dbReference type="PANTHER" id="PTHR30570">
    <property type="entry name" value="PERIPLASMIC PHOSPHATE BINDING COMPONENT OF PHOSPHATE ABC TRANSPORTER"/>
    <property type="match status" value="1"/>
</dbReference>
<dbReference type="InterPro" id="IPR050811">
    <property type="entry name" value="Phosphate_ABC_transporter"/>
</dbReference>
<dbReference type="Proteomes" id="UP000502433">
    <property type="component" value="Chromosome"/>
</dbReference>
<dbReference type="Pfam" id="PF16258">
    <property type="entry name" value="DUF4912"/>
    <property type="match status" value="1"/>
</dbReference>
<sequence length="815" mass="90176">MWQQQKKDRVIIKLALLMAITTSPVGANLLISLPVRAESESNTPAFALPKKVENGTVIKIDGSLNSIIVNQSLKENFEKQFSGTQVEIGVNGNGYAIKSVLDGNVDLASLGRRLTPEEKAQGLKQVLVRREKIAIIVGMNNLFSDSLTIEQFAKIFRGEIADWSEIGKGKGKIRFIDRPLNSDTRSSFSEYSAFKSGQLLTGANAVQMLEDNTTDIIRELGNDGISYVLANQISNLPDVRVLKVQNYLPNDSKYPFSQSFVYVYKENPSPKIRDFLGFILAKPGEESIKAARETEAIAIAARTLQTISISMATTATPEVSQTPSLTTIPETLVTPPSIKNKGETGLINPLDNPSMITKNMRFFLLLPLFFIVGLSSFLPLWLRRKNRVASSGTSLSSNPETDSLPETVFTLSDSEAFASILANNGNGNGNGANHYKQENSQEITATGNIAVIDIPQTSSPHNQINKISEIDLNIDYDEVVWDTEDPVIVVNNHFPQIPNIHHQPNDADISTDEVSNFLLEAPELPVTQSNQNITSLSELLGITSTPVKPDISLSELLNTTPKPVNQPPQNQDLPSELGEALNAINSPIALTQLEIEEEIYPTLLHPTATNEDIAIELDAEIEAWTNINPMTVTGNTRIIFTPRTPKWAYLSWYISDNHQQTLQNQGLTILAIRVYDVTNLDLSYQRPQFDAQYECEAATSSRYVPIPRGERDYMTEIGYVNNDNQWLCLARSGTVRIFSRPSTDFWVVVDAELILHGATEEGANVTIDGQKVKVNPDGTFKLTIPFVDDLASYHITATSVNREHTKAIDKKFFQE</sequence>
<dbReference type="Pfam" id="PF12849">
    <property type="entry name" value="PBP_like_2"/>
    <property type="match status" value="1"/>
</dbReference>
<evidence type="ECO:0000259" key="3">
    <source>
        <dbReference type="Pfam" id="PF12849"/>
    </source>
</evidence>
<keyword evidence="2" id="KW-1133">Transmembrane helix</keyword>
<keyword evidence="2" id="KW-0812">Transmembrane</keyword>
<dbReference type="InterPro" id="IPR024370">
    <property type="entry name" value="PBP_domain"/>
</dbReference>